<dbReference type="AlphaFoldDB" id="A0A011AHG8"/>
<feature type="transmembrane region" description="Helical" evidence="6">
    <location>
        <begin position="208"/>
        <end position="228"/>
    </location>
</feature>
<evidence type="ECO:0000256" key="6">
    <source>
        <dbReference type="SAM" id="Phobius"/>
    </source>
</evidence>
<dbReference type="InterPro" id="IPR024478">
    <property type="entry name" value="HlyB_4HB_MCP"/>
</dbReference>
<dbReference type="InterPro" id="IPR004089">
    <property type="entry name" value="MCPsignal_dom"/>
</dbReference>
<dbReference type="InterPro" id="IPR004090">
    <property type="entry name" value="Chemotax_Me-accpt_rcpt"/>
</dbReference>
<protein>
    <submittedName>
        <fullName evidence="9">Methyl-accepting chemotaxis protein</fullName>
    </submittedName>
</protein>
<dbReference type="GO" id="GO:0016020">
    <property type="term" value="C:membrane"/>
    <property type="evidence" value="ECO:0007669"/>
    <property type="project" value="InterPro"/>
</dbReference>
<proteinExistence type="inferred from homology"/>
<keyword evidence="6" id="KW-0472">Membrane</keyword>
<dbReference type="Pfam" id="PF12729">
    <property type="entry name" value="4HB_MCP_1"/>
    <property type="match status" value="1"/>
</dbReference>
<dbReference type="OrthoDB" id="8667074at2"/>
<feature type="domain" description="Methyl-accepting transducer" evidence="7">
    <location>
        <begin position="287"/>
        <end position="530"/>
    </location>
</feature>
<evidence type="ECO:0000256" key="4">
    <source>
        <dbReference type="ARBA" id="ARBA00029447"/>
    </source>
</evidence>
<gene>
    <name evidence="9" type="ORF">CryarDRAFT_2580</name>
</gene>
<evidence type="ECO:0000256" key="2">
    <source>
        <dbReference type="ARBA" id="ARBA00022989"/>
    </source>
</evidence>
<dbReference type="SMART" id="SM00283">
    <property type="entry name" value="MA"/>
    <property type="match status" value="1"/>
</dbReference>
<accession>A0A011AHG8</accession>
<evidence type="ECO:0000256" key="3">
    <source>
        <dbReference type="ARBA" id="ARBA00023224"/>
    </source>
</evidence>
<evidence type="ECO:0000259" key="8">
    <source>
        <dbReference type="PROSITE" id="PS50885"/>
    </source>
</evidence>
<dbReference type="PATRIC" id="fig|927661.3.peg.2544"/>
<dbReference type="PROSITE" id="PS50111">
    <property type="entry name" value="CHEMOTAXIS_TRANSDUC_2"/>
    <property type="match status" value="1"/>
</dbReference>
<keyword evidence="1 6" id="KW-0812">Transmembrane</keyword>
<evidence type="ECO:0000256" key="1">
    <source>
        <dbReference type="ARBA" id="ARBA00022692"/>
    </source>
</evidence>
<keyword evidence="3 5" id="KW-0807">Transducer</keyword>
<organism evidence="9 10">
    <name type="scientific">Cryptosporangium arvum DSM 44712</name>
    <dbReference type="NCBI Taxonomy" id="927661"/>
    <lineage>
        <taxon>Bacteria</taxon>
        <taxon>Bacillati</taxon>
        <taxon>Actinomycetota</taxon>
        <taxon>Actinomycetes</taxon>
        <taxon>Cryptosporangiales</taxon>
        <taxon>Cryptosporangiaceae</taxon>
        <taxon>Cryptosporangium</taxon>
    </lineage>
</organism>
<dbReference type="Pfam" id="PF00672">
    <property type="entry name" value="HAMP"/>
    <property type="match status" value="1"/>
</dbReference>
<dbReference type="SUPFAM" id="SSF58104">
    <property type="entry name" value="Methyl-accepting chemotaxis protein (MCP) signaling domain"/>
    <property type="match status" value="1"/>
</dbReference>
<keyword evidence="10" id="KW-1185">Reference proteome</keyword>
<dbReference type="Proteomes" id="UP000021053">
    <property type="component" value="Unassembled WGS sequence"/>
</dbReference>
<dbReference type="GO" id="GO:0007165">
    <property type="term" value="P:signal transduction"/>
    <property type="evidence" value="ECO:0007669"/>
    <property type="project" value="UniProtKB-KW"/>
</dbReference>
<dbReference type="PRINTS" id="PR00260">
    <property type="entry name" value="CHEMTRNSDUCR"/>
</dbReference>
<reference evidence="9 10" key="1">
    <citation type="submission" date="2013-07" db="EMBL/GenBank/DDBJ databases">
        <authorList>
            <consortium name="DOE Joint Genome Institute"/>
            <person name="Eisen J."/>
            <person name="Huntemann M."/>
            <person name="Han J."/>
            <person name="Chen A."/>
            <person name="Kyrpides N."/>
            <person name="Mavromatis K."/>
            <person name="Markowitz V."/>
            <person name="Palaniappan K."/>
            <person name="Ivanova N."/>
            <person name="Schaumberg A."/>
            <person name="Pati A."/>
            <person name="Liolios K."/>
            <person name="Nordberg H.P."/>
            <person name="Cantor M.N."/>
            <person name="Hua S.X."/>
            <person name="Woyke T."/>
        </authorList>
    </citation>
    <scope>NUCLEOTIDE SEQUENCE [LARGE SCALE GENOMIC DNA]</scope>
    <source>
        <strain evidence="9 10">DSM 44712</strain>
    </source>
</reference>
<keyword evidence="2 6" id="KW-1133">Transmembrane helix</keyword>
<feature type="domain" description="HAMP" evidence="8">
    <location>
        <begin position="230"/>
        <end position="282"/>
    </location>
</feature>
<name>A0A011AHG8_9ACTN</name>
<evidence type="ECO:0000313" key="10">
    <source>
        <dbReference type="Proteomes" id="UP000021053"/>
    </source>
</evidence>
<dbReference type="SMART" id="SM00304">
    <property type="entry name" value="HAMP"/>
    <property type="match status" value="2"/>
</dbReference>
<evidence type="ECO:0000313" key="9">
    <source>
        <dbReference type="EMBL" id="EXG81466.1"/>
    </source>
</evidence>
<dbReference type="Pfam" id="PF00015">
    <property type="entry name" value="MCPsignal"/>
    <property type="match status" value="1"/>
</dbReference>
<dbReference type="GO" id="GO:0006935">
    <property type="term" value="P:chemotaxis"/>
    <property type="evidence" value="ECO:0007669"/>
    <property type="project" value="InterPro"/>
</dbReference>
<evidence type="ECO:0000259" key="7">
    <source>
        <dbReference type="PROSITE" id="PS50111"/>
    </source>
</evidence>
<comment type="similarity">
    <text evidence="4">Belongs to the methyl-accepting chemotaxis (MCP) protein family.</text>
</comment>
<dbReference type="CDD" id="cd06225">
    <property type="entry name" value="HAMP"/>
    <property type="match status" value="1"/>
</dbReference>
<dbReference type="GO" id="GO:0004888">
    <property type="term" value="F:transmembrane signaling receptor activity"/>
    <property type="evidence" value="ECO:0007669"/>
    <property type="project" value="InterPro"/>
</dbReference>
<evidence type="ECO:0000256" key="5">
    <source>
        <dbReference type="PROSITE-ProRule" id="PRU00284"/>
    </source>
</evidence>
<dbReference type="PANTHER" id="PTHR32089:SF112">
    <property type="entry name" value="LYSOZYME-LIKE PROTEIN-RELATED"/>
    <property type="match status" value="1"/>
</dbReference>
<dbReference type="PROSITE" id="PS50885">
    <property type="entry name" value="HAMP"/>
    <property type="match status" value="1"/>
</dbReference>
<dbReference type="Gene3D" id="1.10.287.950">
    <property type="entry name" value="Methyl-accepting chemotaxis protein"/>
    <property type="match status" value="1"/>
</dbReference>
<comment type="caution">
    <text evidence="9">The sequence shown here is derived from an EMBL/GenBank/DDBJ whole genome shotgun (WGS) entry which is preliminary data.</text>
</comment>
<dbReference type="RefSeq" id="WP_063725706.1">
    <property type="nucleotide sequence ID" value="NZ_KK073874.1"/>
</dbReference>
<dbReference type="HOGENOM" id="CLU_000445_107_27_11"/>
<dbReference type="EMBL" id="JFBT01000001">
    <property type="protein sequence ID" value="EXG81466.1"/>
    <property type="molecule type" value="Genomic_DNA"/>
</dbReference>
<dbReference type="PANTHER" id="PTHR32089">
    <property type="entry name" value="METHYL-ACCEPTING CHEMOTAXIS PROTEIN MCPB"/>
    <property type="match status" value="1"/>
</dbReference>
<dbReference type="InterPro" id="IPR003660">
    <property type="entry name" value="HAMP_dom"/>
</dbReference>
<sequence length="545" mass="56951">MASYQAAGSSTAARRNPLVRWLADRPVKVKLIIALGVLAVIAIAVGLVGIRSLAETNKDSQHLYNENVISMIALGRVHQEELKTRMLVNGHASALDAKTMAEWETKIQESDAELAKWEAEYEKAGPEDQATWNEFKVAWKKWQDYRDSTLLPLSRTNQNEAFNTALTGTSADLTGAAADLLDELEAYDSGLAKQTADKAGDAYRSARIAVISLLVIGLLVAGALSLVITKLIVAPLRRVSGVLDAMAAGDLTQNAQVHSKDEVGQMAASLVRAQDGVRQAITALAQSAETLAGSADELTNVSQQIADTAQDASSQAGVVSEASEEVSRNVQTVAAGSEEMGAAIREISQSANDAAGVASQAVSAAAATNATVAKLGESSVEIGNVVKVITSIAEQTNLLALNATIEAARAGEAGKGFAVVANEVKDLAQETAQATENISKRVEAIQADTDSAVAAIEQISGIIAQINDYQMTIASAVEEQTATTNEMNRSISEAAMSSSQIAANISGVAEATQQTSGNAGDAKAAAERLNAMSADLRALVGRFRF</sequence>
<feature type="transmembrane region" description="Helical" evidence="6">
    <location>
        <begin position="31"/>
        <end position="50"/>
    </location>
</feature>